<proteinExistence type="predicted"/>
<dbReference type="AlphaFoldDB" id="A0A380CXF2"/>
<organism evidence="1 2">
    <name type="scientific">Sphingobacterium spiritivorum</name>
    <name type="common">Flavobacterium spiritivorum</name>
    <dbReference type="NCBI Taxonomy" id="258"/>
    <lineage>
        <taxon>Bacteria</taxon>
        <taxon>Pseudomonadati</taxon>
        <taxon>Bacteroidota</taxon>
        <taxon>Sphingobacteriia</taxon>
        <taxon>Sphingobacteriales</taxon>
        <taxon>Sphingobacteriaceae</taxon>
        <taxon>Sphingobacterium</taxon>
    </lineage>
</organism>
<name>A0A380CXF2_SPHSI</name>
<accession>A0A380CXF2</accession>
<protein>
    <recommendedName>
        <fullName evidence="3">Outer membrane cobalamin receptor protein</fullName>
    </recommendedName>
</protein>
<evidence type="ECO:0000313" key="2">
    <source>
        <dbReference type="Proteomes" id="UP000254893"/>
    </source>
</evidence>
<evidence type="ECO:0008006" key="3">
    <source>
        <dbReference type="Google" id="ProtNLM"/>
    </source>
</evidence>
<reference evidence="1 2" key="1">
    <citation type="submission" date="2018-06" db="EMBL/GenBank/DDBJ databases">
        <authorList>
            <consortium name="Pathogen Informatics"/>
            <person name="Doyle S."/>
        </authorList>
    </citation>
    <scope>NUCLEOTIDE SEQUENCE [LARGE SCALE GENOMIC DNA]</scope>
    <source>
        <strain evidence="1 2">NCTC11388</strain>
    </source>
</reference>
<evidence type="ECO:0000313" key="1">
    <source>
        <dbReference type="EMBL" id="SUJ30330.1"/>
    </source>
</evidence>
<dbReference type="Proteomes" id="UP000254893">
    <property type="component" value="Unassembled WGS sequence"/>
</dbReference>
<dbReference type="EMBL" id="UGYW01000002">
    <property type="protein sequence ID" value="SUJ30330.1"/>
    <property type="molecule type" value="Genomic_DNA"/>
</dbReference>
<sequence>MQNVASQTPTRIGVFEARGMEQQRFVTTLRAVHNIPELRFIISASAQTIWKDQHKFVNYSSIPTGYIPVGQAGSTAQIINFTEAERNAITEADRDIYLSLNDGYYKSESWKPLWLFNVKLTKEFANNMGFSFYSNNVFNHRPLEASSRYPQEYSKRNIPMFYGTEISIKF</sequence>
<gene>
    <name evidence="1" type="ORF">NCTC11388_04751</name>
</gene>